<dbReference type="Gene3D" id="3.30.1360.120">
    <property type="entry name" value="Probable tRNA modification gtpase trme, domain 1"/>
    <property type="match status" value="2"/>
</dbReference>
<dbReference type="Proteomes" id="UP000677812">
    <property type="component" value="Unassembled WGS sequence"/>
</dbReference>
<dbReference type="InterPro" id="IPR045179">
    <property type="entry name" value="YgfZ/GcvT"/>
</dbReference>
<name>A0ABS5E5W0_9PROT</name>
<gene>
    <name evidence="3" type="ORF">KB213_04365</name>
</gene>
<feature type="domain" description="CAF17 C-terminal" evidence="2">
    <location>
        <begin position="201"/>
        <end position="268"/>
    </location>
</feature>
<protein>
    <submittedName>
        <fullName evidence="3">Folate-binding protein YgfZ</fullName>
    </submittedName>
</protein>
<dbReference type="Pfam" id="PF25455">
    <property type="entry name" value="Beta-barrel_CAF17_C"/>
    <property type="match status" value="1"/>
</dbReference>
<keyword evidence="4" id="KW-1185">Reference proteome</keyword>
<evidence type="ECO:0000256" key="1">
    <source>
        <dbReference type="ARBA" id="ARBA00022946"/>
    </source>
</evidence>
<dbReference type="InterPro" id="IPR057460">
    <property type="entry name" value="CAF17_C"/>
</dbReference>
<dbReference type="RefSeq" id="WP_211680791.1">
    <property type="nucleotide sequence ID" value="NZ_JAGRQH010000002.1"/>
</dbReference>
<comment type="caution">
    <text evidence="3">The sequence shown here is derived from an EMBL/GenBank/DDBJ whole genome shotgun (WGS) entry which is preliminary data.</text>
</comment>
<dbReference type="SUPFAM" id="SSF103025">
    <property type="entry name" value="Folate-binding domain"/>
    <property type="match status" value="1"/>
</dbReference>
<dbReference type="NCBIfam" id="TIGR03317">
    <property type="entry name" value="ygfZ_signature"/>
    <property type="match status" value="1"/>
</dbReference>
<evidence type="ECO:0000313" key="4">
    <source>
        <dbReference type="Proteomes" id="UP000677812"/>
    </source>
</evidence>
<organism evidence="3 4">
    <name type="scientific">Neokomagataea anthophila</name>
    <dbReference type="NCBI Taxonomy" id="2826925"/>
    <lineage>
        <taxon>Bacteria</taxon>
        <taxon>Pseudomonadati</taxon>
        <taxon>Pseudomonadota</taxon>
        <taxon>Alphaproteobacteria</taxon>
        <taxon>Acetobacterales</taxon>
        <taxon>Acetobacteraceae</taxon>
        <taxon>Neokomagataea</taxon>
    </lineage>
</organism>
<sequence length="283" mass="31525">MTGFLSDRAVLAFEGQDRITFLQGLVSNDVTLVSQGHALWSAVLTPQGRWLSEFFLYEDTTQETPRLLMDCPAEHAETLTKRLSRFRLRADVRILTTDFRVITGPDGTSPPPHSISSPDPRTEQAGWRALITPDCDIMGETPQAYLIRRLSLGLPDWTDFEAEKTLALEANMDVLHGVSFSKGCYMGQELTARTHYRAVLKRRILPITGPSTAFSTPGPILLNGKDVGELRSHHATTALALLRREAWSSDALTLNGETVQVVWPNWFPAELRPQSTQEETPSP</sequence>
<evidence type="ECO:0000259" key="2">
    <source>
        <dbReference type="Pfam" id="PF25455"/>
    </source>
</evidence>
<proteinExistence type="predicted"/>
<keyword evidence="1" id="KW-0809">Transit peptide</keyword>
<reference evidence="3 4" key="1">
    <citation type="submission" date="2021-04" db="EMBL/GenBank/DDBJ databases">
        <title>The complete genome sequence of Neokomagataea sp. TBRC 2177.</title>
        <authorList>
            <person name="Charoenyingcharoen P."/>
            <person name="Yukphan P."/>
        </authorList>
    </citation>
    <scope>NUCLEOTIDE SEQUENCE [LARGE SCALE GENOMIC DNA]</scope>
    <source>
        <strain evidence="3 4">TBRC 2177</strain>
    </source>
</reference>
<evidence type="ECO:0000313" key="3">
    <source>
        <dbReference type="EMBL" id="MBR0559292.1"/>
    </source>
</evidence>
<dbReference type="PANTHER" id="PTHR22602">
    <property type="entry name" value="TRANSFERASE CAF17, MITOCHONDRIAL-RELATED"/>
    <property type="match status" value="1"/>
</dbReference>
<accession>A0ABS5E5W0</accession>
<dbReference type="InterPro" id="IPR027266">
    <property type="entry name" value="TrmE/GcvT-like"/>
</dbReference>
<dbReference type="PANTHER" id="PTHR22602:SF0">
    <property type="entry name" value="TRANSFERASE CAF17, MITOCHONDRIAL-RELATED"/>
    <property type="match status" value="1"/>
</dbReference>
<dbReference type="EMBL" id="JAGRQH010000002">
    <property type="protein sequence ID" value="MBR0559292.1"/>
    <property type="molecule type" value="Genomic_DNA"/>
</dbReference>
<dbReference type="InterPro" id="IPR017703">
    <property type="entry name" value="YgfZ/GCV_T_CS"/>
</dbReference>